<dbReference type="CDD" id="cd03801">
    <property type="entry name" value="GT4_PimA-like"/>
    <property type="match status" value="1"/>
</dbReference>
<dbReference type="InterPro" id="IPR001296">
    <property type="entry name" value="Glyco_trans_1"/>
</dbReference>
<sequence>MKLELLDGEMIYHCFQGSVHGNGGIETYVKTLALSSLPGISDRIITSIENLDQKQVKLLHLHSPEILVEWRQECPVIFTLHNHSCYCPSGTKYLADRQQICDRTMQPLGCTWGHIVDGCGSRRPNRIVKSWKNSASALENLKKLPIPIIANSDYVRKQIIHHGLPAHRVTTLRCGVKPPQSPTAPLSREIHQNQRILFAGRIVPDKGLEWLIKALAQTDSRIHLDIAGDGWDKPAMERLAQKMGLSDRITWHGWCNFEQLETLYHQCFAVIFPSLWPEPAGLVTLEAYARYRPVIASAVGGIPEQVQDGKTGILVSLNNVSQLAAAIAQLATNYSQAKFMGESGQAWYQQEFTIDVHVQRLAEIYAKAIAEFRDRNQGDFSGYVEKATLNLTP</sequence>
<feature type="domain" description="Glycosyl transferase family 1" evidence="1">
    <location>
        <begin position="192"/>
        <end position="346"/>
    </location>
</feature>
<dbReference type="EMBL" id="JACJSG010000003">
    <property type="protein sequence ID" value="MBD2499582.1"/>
    <property type="molecule type" value="Genomic_DNA"/>
</dbReference>
<keyword evidence="3" id="KW-1185">Reference proteome</keyword>
<dbReference type="PANTHER" id="PTHR12526">
    <property type="entry name" value="GLYCOSYLTRANSFERASE"/>
    <property type="match status" value="1"/>
</dbReference>
<evidence type="ECO:0000259" key="1">
    <source>
        <dbReference type="Pfam" id="PF00534"/>
    </source>
</evidence>
<dbReference type="RefSeq" id="WP_190467033.1">
    <property type="nucleotide sequence ID" value="NZ_JACJSG010000003.1"/>
</dbReference>
<accession>A0ABR8CZT0</accession>
<dbReference type="Proteomes" id="UP000661112">
    <property type="component" value="Unassembled WGS sequence"/>
</dbReference>
<gene>
    <name evidence="2" type="ORF">H6G83_02935</name>
</gene>
<comment type="caution">
    <text evidence="2">The sequence shown here is derived from an EMBL/GenBank/DDBJ whole genome shotgun (WGS) entry which is preliminary data.</text>
</comment>
<dbReference type="PANTHER" id="PTHR12526:SF635">
    <property type="entry name" value="GLYCOSYL TRANSFERASE GROUP 1"/>
    <property type="match status" value="1"/>
</dbReference>
<reference evidence="2 3" key="1">
    <citation type="journal article" date="2020" name="ISME J.">
        <title>Comparative genomics reveals insights into cyanobacterial evolution and habitat adaptation.</title>
        <authorList>
            <person name="Chen M.Y."/>
            <person name="Teng W.K."/>
            <person name="Zhao L."/>
            <person name="Hu C.X."/>
            <person name="Zhou Y.K."/>
            <person name="Han B.P."/>
            <person name="Song L.R."/>
            <person name="Shu W.S."/>
        </authorList>
    </citation>
    <scope>NUCLEOTIDE SEQUENCE [LARGE SCALE GENOMIC DNA]</scope>
    <source>
        <strain evidence="2 3">FACHB-119</strain>
    </source>
</reference>
<evidence type="ECO:0000313" key="2">
    <source>
        <dbReference type="EMBL" id="MBD2499582.1"/>
    </source>
</evidence>
<name>A0ABR8CZT0_9NOST</name>
<dbReference type="Pfam" id="PF00534">
    <property type="entry name" value="Glycos_transf_1"/>
    <property type="match status" value="1"/>
</dbReference>
<dbReference type="SUPFAM" id="SSF53756">
    <property type="entry name" value="UDP-Glycosyltransferase/glycogen phosphorylase"/>
    <property type="match status" value="1"/>
</dbReference>
<proteinExistence type="predicted"/>
<organism evidence="2 3">
    <name type="scientific">Anabaena azotica FACHB-119</name>
    <dbReference type="NCBI Taxonomy" id="947527"/>
    <lineage>
        <taxon>Bacteria</taxon>
        <taxon>Bacillati</taxon>
        <taxon>Cyanobacteriota</taxon>
        <taxon>Cyanophyceae</taxon>
        <taxon>Nostocales</taxon>
        <taxon>Nostocaceae</taxon>
        <taxon>Anabaena</taxon>
        <taxon>Anabaena azotica</taxon>
    </lineage>
</organism>
<protein>
    <submittedName>
        <fullName evidence="2">Glycosyltransferase family 4 protein</fullName>
    </submittedName>
</protein>
<evidence type="ECO:0000313" key="3">
    <source>
        <dbReference type="Proteomes" id="UP000661112"/>
    </source>
</evidence>
<dbReference type="Gene3D" id="3.40.50.2000">
    <property type="entry name" value="Glycogen Phosphorylase B"/>
    <property type="match status" value="2"/>
</dbReference>